<dbReference type="GO" id="GO:0008615">
    <property type="term" value="P:pyridoxine biosynthetic process"/>
    <property type="evidence" value="ECO:0007669"/>
    <property type="project" value="InterPro"/>
</dbReference>
<dbReference type="EMBL" id="MSIF01000006">
    <property type="protein sequence ID" value="OLF10624.1"/>
    <property type="molecule type" value="Genomic_DNA"/>
</dbReference>
<protein>
    <submittedName>
        <fullName evidence="8">Phenazine biosynthesis protein</fullName>
    </submittedName>
</protein>
<evidence type="ECO:0000259" key="7">
    <source>
        <dbReference type="Pfam" id="PF10590"/>
    </source>
</evidence>
<accession>A0A7Z1AXP9</accession>
<evidence type="ECO:0000256" key="5">
    <source>
        <dbReference type="PIRSR" id="PIRSR000190-2"/>
    </source>
</evidence>
<dbReference type="SUPFAM" id="SSF50475">
    <property type="entry name" value="FMN-binding split barrel"/>
    <property type="match status" value="1"/>
</dbReference>
<evidence type="ECO:0000313" key="9">
    <source>
        <dbReference type="Proteomes" id="UP000185696"/>
    </source>
</evidence>
<keyword evidence="9" id="KW-1185">Reference proteome</keyword>
<feature type="binding site" evidence="5">
    <location>
        <position position="180"/>
    </location>
    <ligand>
        <name>FMN</name>
        <dbReference type="ChEBI" id="CHEBI:58210"/>
    </ligand>
</feature>
<comment type="similarity">
    <text evidence="1">Belongs to the pyridoxamine 5'-phosphate oxidase family.</text>
</comment>
<evidence type="ECO:0000256" key="3">
    <source>
        <dbReference type="ARBA" id="ARBA00022643"/>
    </source>
</evidence>
<name>A0A7Z1AXP9_9PSEU</name>
<dbReference type="InterPro" id="IPR000659">
    <property type="entry name" value="Pyridox_Oxase"/>
</dbReference>
<dbReference type="GO" id="GO:0010181">
    <property type="term" value="F:FMN binding"/>
    <property type="evidence" value="ECO:0007669"/>
    <property type="project" value="InterPro"/>
</dbReference>
<dbReference type="Pfam" id="PF01243">
    <property type="entry name" value="PNPOx_N"/>
    <property type="match status" value="1"/>
</dbReference>
<dbReference type="AlphaFoldDB" id="A0A7Z1AXP9"/>
<dbReference type="PANTHER" id="PTHR10851">
    <property type="entry name" value="PYRIDOXINE-5-PHOSPHATE OXIDASE"/>
    <property type="match status" value="1"/>
</dbReference>
<dbReference type="GO" id="GO:0004733">
    <property type="term" value="F:pyridoxamine phosphate oxidase activity"/>
    <property type="evidence" value="ECO:0007669"/>
    <property type="project" value="InterPro"/>
</dbReference>
<evidence type="ECO:0000256" key="1">
    <source>
        <dbReference type="ARBA" id="ARBA00007301"/>
    </source>
</evidence>
<keyword evidence="3 5" id="KW-0288">FMN</keyword>
<evidence type="ECO:0000313" key="8">
    <source>
        <dbReference type="EMBL" id="OLF10624.1"/>
    </source>
</evidence>
<evidence type="ECO:0000256" key="2">
    <source>
        <dbReference type="ARBA" id="ARBA00022630"/>
    </source>
</evidence>
<dbReference type="Gene3D" id="2.30.110.10">
    <property type="entry name" value="Electron Transport, Fmn-binding Protein, Chain A"/>
    <property type="match status" value="1"/>
</dbReference>
<dbReference type="InterPro" id="IPR019576">
    <property type="entry name" value="Pyridoxamine_oxidase_dimer_C"/>
</dbReference>
<organism evidence="8 9">
    <name type="scientific">Actinophytocola xinjiangensis</name>
    <dbReference type="NCBI Taxonomy" id="485602"/>
    <lineage>
        <taxon>Bacteria</taxon>
        <taxon>Bacillati</taxon>
        <taxon>Actinomycetota</taxon>
        <taxon>Actinomycetes</taxon>
        <taxon>Pseudonocardiales</taxon>
        <taxon>Pseudonocardiaceae</taxon>
    </lineage>
</organism>
<dbReference type="RefSeq" id="WP_075133613.1">
    <property type="nucleotide sequence ID" value="NZ_MSIF01000006.1"/>
</dbReference>
<feature type="domain" description="Pyridoxamine 5'-phosphate oxidase N-terminal" evidence="6">
    <location>
        <begin position="21"/>
        <end position="143"/>
    </location>
</feature>
<feature type="binding site" evidence="5">
    <location>
        <position position="70"/>
    </location>
    <ligand>
        <name>FMN</name>
        <dbReference type="ChEBI" id="CHEBI:58210"/>
    </ligand>
</feature>
<feature type="domain" description="Pyridoxine 5'-phosphate oxidase dimerisation C-terminal" evidence="7">
    <location>
        <begin position="157"/>
        <end position="197"/>
    </location>
</feature>
<dbReference type="PANTHER" id="PTHR10851:SF0">
    <property type="entry name" value="PYRIDOXINE-5'-PHOSPHATE OXIDASE"/>
    <property type="match status" value="1"/>
</dbReference>
<dbReference type="InterPro" id="IPR012349">
    <property type="entry name" value="Split_barrel_FMN-bd"/>
</dbReference>
<evidence type="ECO:0000259" key="6">
    <source>
        <dbReference type="Pfam" id="PF01243"/>
    </source>
</evidence>
<feature type="binding site" evidence="5">
    <location>
        <position position="170"/>
    </location>
    <ligand>
        <name>FMN</name>
        <dbReference type="ChEBI" id="CHEBI:58210"/>
    </ligand>
</feature>
<dbReference type="Pfam" id="PF10590">
    <property type="entry name" value="PNP_phzG_C"/>
    <property type="match status" value="1"/>
</dbReference>
<comment type="cofactor">
    <cofactor evidence="5">
        <name>FMN</name>
        <dbReference type="ChEBI" id="CHEBI:58210"/>
    </cofactor>
    <text evidence="5">Binds 1 FMN per subunit.</text>
</comment>
<reference evidence="8 9" key="1">
    <citation type="submission" date="2016-12" db="EMBL/GenBank/DDBJ databases">
        <title>The draft genome sequence of Actinophytocola xinjiangensis.</title>
        <authorList>
            <person name="Wang W."/>
            <person name="Yuan L."/>
        </authorList>
    </citation>
    <scope>NUCLEOTIDE SEQUENCE [LARGE SCALE GENOMIC DNA]</scope>
    <source>
        <strain evidence="8 9">CGMCC 4.4663</strain>
    </source>
</reference>
<gene>
    <name evidence="8" type="ORF">BLA60_15745</name>
</gene>
<comment type="caution">
    <text evidence="8">The sequence shown here is derived from an EMBL/GenBank/DDBJ whole genome shotgun (WGS) entry which is preliminary data.</text>
</comment>
<dbReference type="NCBIfam" id="NF004231">
    <property type="entry name" value="PRK05679.1"/>
    <property type="match status" value="1"/>
</dbReference>
<feature type="binding site" evidence="5">
    <location>
        <begin position="127"/>
        <end position="128"/>
    </location>
    <ligand>
        <name>FMN</name>
        <dbReference type="ChEBI" id="CHEBI:58210"/>
    </ligand>
</feature>
<feature type="binding site" evidence="5">
    <location>
        <position position="92"/>
    </location>
    <ligand>
        <name>FMN</name>
        <dbReference type="ChEBI" id="CHEBI:58210"/>
    </ligand>
</feature>
<dbReference type="PIRSF" id="PIRSF000190">
    <property type="entry name" value="Pyd_amn-ph_oxd"/>
    <property type="match status" value="1"/>
</dbReference>
<dbReference type="InterPro" id="IPR011576">
    <property type="entry name" value="Pyridox_Oxase_N"/>
</dbReference>
<evidence type="ECO:0000256" key="4">
    <source>
        <dbReference type="ARBA" id="ARBA00023002"/>
    </source>
</evidence>
<dbReference type="OrthoDB" id="9780392at2"/>
<keyword evidence="4" id="KW-0560">Oxidoreductase</keyword>
<dbReference type="Proteomes" id="UP000185696">
    <property type="component" value="Unassembled WGS sequence"/>
</dbReference>
<proteinExistence type="inferred from homology"/>
<keyword evidence="2" id="KW-0285">Flavoprotein</keyword>
<sequence length="197" mass="21801">MTEPITAPTAAPIALARDWLAEAVAAGVSEPGVLSLATVSAAGRPSNRIVATIRITDHGLVFASYTTSPKGRDLAATGWASGVLYWRESRRQVILTGPVEQLTDEQSDELWFARAPGLHPMSVATTQSAPLTDEDALRTRVRELAASGEPLDRPAAWVGYQLVPSTVEFWEDRPERFYWRMRYDRDGQTWTHTRLQP</sequence>